<dbReference type="PANTHER" id="PTHR22930:SF221">
    <property type="entry name" value="NUCLEASE HARBI1"/>
    <property type="match status" value="1"/>
</dbReference>
<protein>
    <submittedName>
        <fullName evidence="10">Uncharacterized protein</fullName>
    </submittedName>
</protein>
<comment type="cofactor">
    <cofactor evidence="1">
        <name>a divalent metal cation</name>
        <dbReference type="ChEBI" id="CHEBI:60240"/>
    </cofactor>
</comment>
<dbReference type="GO" id="GO:0046872">
    <property type="term" value="F:metal ion binding"/>
    <property type="evidence" value="ECO:0007669"/>
    <property type="project" value="UniProtKB-KW"/>
</dbReference>
<evidence type="ECO:0000256" key="4">
    <source>
        <dbReference type="ARBA" id="ARBA00022722"/>
    </source>
</evidence>
<dbReference type="GO" id="GO:0004518">
    <property type="term" value="F:nuclease activity"/>
    <property type="evidence" value="ECO:0007669"/>
    <property type="project" value="UniProtKB-KW"/>
</dbReference>
<evidence type="ECO:0000256" key="6">
    <source>
        <dbReference type="ARBA" id="ARBA00022801"/>
    </source>
</evidence>
<reference evidence="10 11" key="1">
    <citation type="journal article" date="2016" name="Sci. Rep.">
        <title>The Dendrobium catenatum Lindl. genome sequence provides insights into polysaccharide synthase, floral development and adaptive evolution.</title>
        <authorList>
            <person name="Zhang G.Q."/>
            <person name="Xu Q."/>
            <person name="Bian C."/>
            <person name="Tsai W.C."/>
            <person name="Yeh C.M."/>
            <person name="Liu K.W."/>
            <person name="Yoshida K."/>
            <person name="Zhang L.S."/>
            <person name="Chang S.B."/>
            <person name="Chen F."/>
            <person name="Shi Y."/>
            <person name="Su Y.Y."/>
            <person name="Zhang Y.Q."/>
            <person name="Chen L.J."/>
            <person name="Yin Y."/>
            <person name="Lin M."/>
            <person name="Huang H."/>
            <person name="Deng H."/>
            <person name="Wang Z.W."/>
            <person name="Zhu S.L."/>
            <person name="Zhao X."/>
            <person name="Deng C."/>
            <person name="Niu S.C."/>
            <person name="Huang J."/>
            <person name="Wang M."/>
            <person name="Liu G.H."/>
            <person name="Yang H.J."/>
            <person name="Xiao X.J."/>
            <person name="Hsiao Y.Y."/>
            <person name="Wu W.L."/>
            <person name="Chen Y.Y."/>
            <person name="Mitsuda N."/>
            <person name="Ohme-Takagi M."/>
            <person name="Luo Y.B."/>
            <person name="Van de Peer Y."/>
            <person name="Liu Z.J."/>
        </authorList>
    </citation>
    <scope>NUCLEOTIDE SEQUENCE [LARGE SCALE GENOMIC DNA]</scope>
    <source>
        <tissue evidence="10">The whole plant</tissue>
    </source>
</reference>
<keyword evidence="7" id="KW-0539">Nucleus</keyword>
<dbReference type="InterPro" id="IPR058353">
    <property type="entry name" value="DUF8040"/>
</dbReference>
<comment type="similarity">
    <text evidence="3">Belongs to the HARBI1 family.</text>
</comment>
<comment type="subcellular location">
    <subcellularLocation>
        <location evidence="2">Nucleus</location>
    </subcellularLocation>
</comment>
<evidence type="ECO:0000256" key="1">
    <source>
        <dbReference type="ARBA" id="ARBA00001968"/>
    </source>
</evidence>
<evidence type="ECO:0000313" key="10">
    <source>
        <dbReference type="EMBL" id="PKU83938.1"/>
    </source>
</evidence>
<evidence type="ECO:0000256" key="5">
    <source>
        <dbReference type="ARBA" id="ARBA00022723"/>
    </source>
</evidence>
<dbReference type="EMBL" id="KZ502070">
    <property type="protein sequence ID" value="PKU83938.1"/>
    <property type="molecule type" value="Genomic_DNA"/>
</dbReference>
<dbReference type="Pfam" id="PF13359">
    <property type="entry name" value="DDE_Tnp_4"/>
    <property type="match status" value="1"/>
</dbReference>
<evidence type="ECO:0000256" key="3">
    <source>
        <dbReference type="ARBA" id="ARBA00006958"/>
    </source>
</evidence>
<keyword evidence="4" id="KW-0540">Nuclease</keyword>
<dbReference type="OrthoDB" id="784298at2759"/>
<reference evidence="10 11" key="2">
    <citation type="journal article" date="2017" name="Nature">
        <title>The Apostasia genome and the evolution of orchids.</title>
        <authorList>
            <person name="Zhang G.Q."/>
            <person name="Liu K.W."/>
            <person name="Li Z."/>
            <person name="Lohaus R."/>
            <person name="Hsiao Y.Y."/>
            <person name="Niu S.C."/>
            <person name="Wang J.Y."/>
            <person name="Lin Y.C."/>
            <person name="Xu Q."/>
            <person name="Chen L.J."/>
            <person name="Yoshida K."/>
            <person name="Fujiwara S."/>
            <person name="Wang Z.W."/>
            <person name="Zhang Y.Q."/>
            <person name="Mitsuda N."/>
            <person name="Wang M."/>
            <person name="Liu G.H."/>
            <person name="Pecoraro L."/>
            <person name="Huang H.X."/>
            <person name="Xiao X.J."/>
            <person name="Lin M."/>
            <person name="Wu X.Y."/>
            <person name="Wu W.L."/>
            <person name="Chen Y.Y."/>
            <person name="Chang S.B."/>
            <person name="Sakamoto S."/>
            <person name="Ohme-Takagi M."/>
            <person name="Yagi M."/>
            <person name="Zeng S.J."/>
            <person name="Shen C.Y."/>
            <person name="Yeh C.M."/>
            <person name="Luo Y.B."/>
            <person name="Tsai W.C."/>
            <person name="Van de Peer Y."/>
            <person name="Liu Z.J."/>
        </authorList>
    </citation>
    <scope>NUCLEOTIDE SEQUENCE [LARGE SCALE GENOMIC DNA]</scope>
    <source>
        <tissue evidence="10">The whole plant</tissue>
    </source>
</reference>
<dbReference type="InterPro" id="IPR027806">
    <property type="entry name" value="HARBI1_dom"/>
</dbReference>
<keyword evidence="11" id="KW-1185">Reference proteome</keyword>
<evidence type="ECO:0000256" key="7">
    <source>
        <dbReference type="ARBA" id="ARBA00023242"/>
    </source>
</evidence>
<dbReference type="Proteomes" id="UP000233837">
    <property type="component" value="Unassembled WGS sequence"/>
</dbReference>
<dbReference type="GO" id="GO:0005634">
    <property type="term" value="C:nucleus"/>
    <property type="evidence" value="ECO:0007669"/>
    <property type="project" value="UniProtKB-SubCell"/>
</dbReference>
<name>A0A2I0X7P0_9ASPA</name>
<keyword evidence="6" id="KW-0378">Hydrolase</keyword>
<feature type="domain" description="DUF8040" evidence="9">
    <location>
        <begin position="42"/>
        <end position="138"/>
    </location>
</feature>
<dbReference type="AlphaFoldDB" id="A0A2I0X7P0"/>
<dbReference type="Pfam" id="PF26138">
    <property type="entry name" value="DUF8040"/>
    <property type="match status" value="1"/>
</dbReference>
<accession>A0A2I0X7P0</accession>
<proteinExistence type="inferred from homology"/>
<sequence length="411" mass="47382">MECNENLSESADTANIKKTILAAICVINEYYETYICKTPCMTSSSRGDKWIGELLQGHPTRFHNMFRMSQTIFLDLLYELECVHHLHGSSRTTSREVLAMTLYILSHNESIRSTCERFQHSSETISRYFSIGLEALVKLSCSVIKPIDPQFGDIPRNILYDHRYMPYFKDCIGAIDGTHVDARVSNAEKAAYIGRCGSTTQNVMAVCDFNMCFTFIMAGWEGSAHDSRIFKFATRNSRHNFPMPPPGKYYVVDAGYPMQRGFLKPFPDTKYHIPDFERGSQLVRGRKETFNKRHSSLRGVIERSFGVWKKKWVILRDMPTYSFKKQIKIVIATMALHNYIRRHSSREDPDFNICDADGTYIPDEAYEYRIGQSVVETEGNDFIRQIRDGEGAEEMVQLREKITDALMDEMN</sequence>
<dbReference type="PANTHER" id="PTHR22930">
    <property type="match status" value="1"/>
</dbReference>
<evidence type="ECO:0000259" key="8">
    <source>
        <dbReference type="Pfam" id="PF13359"/>
    </source>
</evidence>
<dbReference type="GO" id="GO:0016787">
    <property type="term" value="F:hydrolase activity"/>
    <property type="evidence" value="ECO:0007669"/>
    <property type="project" value="UniProtKB-KW"/>
</dbReference>
<dbReference type="InterPro" id="IPR045249">
    <property type="entry name" value="HARBI1-like"/>
</dbReference>
<evidence type="ECO:0000313" key="11">
    <source>
        <dbReference type="Proteomes" id="UP000233837"/>
    </source>
</evidence>
<gene>
    <name evidence="10" type="ORF">MA16_Dca006413</name>
</gene>
<organism evidence="10 11">
    <name type="scientific">Dendrobium catenatum</name>
    <dbReference type="NCBI Taxonomy" id="906689"/>
    <lineage>
        <taxon>Eukaryota</taxon>
        <taxon>Viridiplantae</taxon>
        <taxon>Streptophyta</taxon>
        <taxon>Embryophyta</taxon>
        <taxon>Tracheophyta</taxon>
        <taxon>Spermatophyta</taxon>
        <taxon>Magnoliopsida</taxon>
        <taxon>Liliopsida</taxon>
        <taxon>Asparagales</taxon>
        <taxon>Orchidaceae</taxon>
        <taxon>Epidendroideae</taxon>
        <taxon>Malaxideae</taxon>
        <taxon>Dendrobiinae</taxon>
        <taxon>Dendrobium</taxon>
    </lineage>
</organism>
<feature type="domain" description="DDE Tnp4" evidence="8">
    <location>
        <begin position="175"/>
        <end position="338"/>
    </location>
</feature>
<keyword evidence="5" id="KW-0479">Metal-binding</keyword>
<evidence type="ECO:0000259" key="9">
    <source>
        <dbReference type="Pfam" id="PF26138"/>
    </source>
</evidence>
<evidence type="ECO:0000256" key="2">
    <source>
        <dbReference type="ARBA" id="ARBA00004123"/>
    </source>
</evidence>